<keyword evidence="2" id="KW-1185">Reference proteome</keyword>
<dbReference type="Proteomes" id="UP000293036">
    <property type="component" value="Unassembled WGS sequence"/>
</dbReference>
<gene>
    <name evidence="1" type="ORF">EZJ44_06635</name>
</gene>
<dbReference type="OrthoDB" id="3731942at2"/>
<accession>A0A4Q9V007</accession>
<dbReference type="AlphaFoldDB" id="A0A4Q9V007"/>
<organism evidence="1 2">
    <name type="scientific">Arcanobacterium bovis</name>
    <dbReference type="NCBI Taxonomy" id="2529275"/>
    <lineage>
        <taxon>Bacteria</taxon>
        <taxon>Bacillati</taxon>
        <taxon>Actinomycetota</taxon>
        <taxon>Actinomycetes</taxon>
        <taxon>Actinomycetales</taxon>
        <taxon>Actinomycetaceae</taxon>
        <taxon>Arcanobacterium</taxon>
    </lineage>
</organism>
<sequence>MMHTHYSSPAQGVFLPTNLVKDAKLSYFDLGILSVLLAATQRENVGYRELAKRGMNENMIRQSLTRLTKQGLFFRFAYMREGKEFYVSMASNFPITTTKAKEILVARIAYDGNGFIPELSDINDSEHNSLPVEKPSIDGNSAIILNRIPRKKVG</sequence>
<dbReference type="EMBL" id="SJDT01000004">
    <property type="protein sequence ID" value="TBW21600.1"/>
    <property type="molecule type" value="Genomic_DNA"/>
</dbReference>
<evidence type="ECO:0000313" key="1">
    <source>
        <dbReference type="EMBL" id="TBW21600.1"/>
    </source>
</evidence>
<dbReference type="RefSeq" id="WP_131281524.1">
    <property type="nucleotide sequence ID" value="NZ_JBHSLR010000006.1"/>
</dbReference>
<proteinExistence type="predicted"/>
<evidence type="ECO:0000313" key="2">
    <source>
        <dbReference type="Proteomes" id="UP000293036"/>
    </source>
</evidence>
<protein>
    <submittedName>
        <fullName evidence="1">Uncharacterized protein</fullName>
    </submittedName>
</protein>
<comment type="caution">
    <text evidence="1">The sequence shown here is derived from an EMBL/GenBank/DDBJ whole genome shotgun (WGS) entry which is preliminary data.</text>
</comment>
<name>A0A4Q9V007_9ACTO</name>
<reference evidence="1 2" key="1">
    <citation type="submission" date="2019-02" db="EMBL/GenBank/DDBJ databases">
        <title>Arcanobacterium bovis sp. nov., isolated from the milk of a cow with mastitis.</title>
        <authorList>
            <person name="Sammra O."/>
            <person name="Foster G."/>
            <person name="Hassan A."/>
            <person name="Alssahen M."/>
            <person name="Laemmler C."/>
            <person name="Borowiak M."/>
            <person name="Malorny B."/>
            <person name="Abdulmawjood A."/>
        </authorList>
    </citation>
    <scope>NUCLEOTIDE SEQUENCE [LARGE SCALE GENOMIC DNA]</scope>
    <source>
        <strain evidence="1 2">C605018/01/1</strain>
    </source>
</reference>